<organism evidence="2">
    <name type="scientific">uncultured Nocardioides sp</name>
    <dbReference type="NCBI Taxonomy" id="198441"/>
    <lineage>
        <taxon>Bacteria</taxon>
        <taxon>Bacillati</taxon>
        <taxon>Actinomycetota</taxon>
        <taxon>Actinomycetes</taxon>
        <taxon>Propionibacteriales</taxon>
        <taxon>Nocardioidaceae</taxon>
        <taxon>Nocardioides</taxon>
        <taxon>environmental samples</taxon>
    </lineage>
</organism>
<evidence type="ECO:0000256" key="1">
    <source>
        <dbReference type="SAM" id="MobiDB-lite"/>
    </source>
</evidence>
<feature type="non-terminal residue" evidence="2">
    <location>
        <position position="1"/>
    </location>
</feature>
<sequence>GTPGTSVPPGRRLRDRALHGQPGGGRARRRRPHRRADAPLRGVDQPLGDRVRPPADGRGRRLPAAHPHPAHRAPLRRPPHPRLGVRLARV</sequence>
<name>A0A6J4NE91_9ACTN</name>
<evidence type="ECO:0000313" key="2">
    <source>
        <dbReference type="EMBL" id="CAA9383622.1"/>
    </source>
</evidence>
<proteinExistence type="predicted"/>
<feature type="compositionally biased region" description="Basic residues" evidence="1">
    <location>
        <begin position="60"/>
        <end position="80"/>
    </location>
</feature>
<protein>
    <submittedName>
        <fullName evidence="2">Phenazine biosynthesis protein PhzF like</fullName>
    </submittedName>
</protein>
<feature type="region of interest" description="Disordered" evidence="1">
    <location>
        <begin position="1"/>
        <end position="90"/>
    </location>
</feature>
<gene>
    <name evidence="2" type="ORF">AVDCRST_MAG06-1122</name>
</gene>
<reference evidence="2" key="1">
    <citation type="submission" date="2020-02" db="EMBL/GenBank/DDBJ databases">
        <authorList>
            <person name="Meier V. D."/>
        </authorList>
    </citation>
    <scope>NUCLEOTIDE SEQUENCE</scope>
    <source>
        <strain evidence="2">AVDCRST_MAG06</strain>
    </source>
</reference>
<feature type="compositionally biased region" description="Basic and acidic residues" evidence="1">
    <location>
        <begin position="47"/>
        <end position="59"/>
    </location>
</feature>
<dbReference type="AlphaFoldDB" id="A0A6J4NE91"/>
<accession>A0A6J4NE91</accession>
<dbReference type="EMBL" id="CADCUP010000078">
    <property type="protein sequence ID" value="CAA9383622.1"/>
    <property type="molecule type" value="Genomic_DNA"/>
</dbReference>
<feature type="non-terminal residue" evidence="2">
    <location>
        <position position="90"/>
    </location>
</feature>